<protein>
    <submittedName>
        <fullName evidence="1">Uncharacterized protein</fullName>
    </submittedName>
</protein>
<sequence>LSCVRLRPGCWRGEAQGCGACGGEKEESHHGQFSYHSPHHNHAKLLRMAAQDCGGSCSGAWLSRREGARGGGCEGTNRNGSDRGRDLSWLRRTVLTTGYIRLFPPALSAFIPFPSILPIIPTVESIFNHLSIISTFSTTNPNQLSQYAFHRCHRLCPRLPGCCPGDHSHCHYPCHPRRL</sequence>
<proteinExistence type="predicted"/>
<feature type="non-terminal residue" evidence="1">
    <location>
        <position position="1"/>
    </location>
</feature>
<evidence type="ECO:0000313" key="1">
    <source>
        <dbReference type="EMBL" id="KZL85921.1"/>
    </source>
</evidence>
<dbReference type="EMBL" id="LFIW01000560">
    <property type="protein sequence ID" value="KZL85921.1"/>
    <property type="molecule type" value="Genomic_DNA"/>
</dbReference>
<organism evidence="1 2">
    <name type="scientific">Colletotrichum incanum</name>
    <name type="common">Soybean anthracnose fungus</name>
    <dbReference type="NCBI Taxonomy" id="1573173"/>
    <lineage>
        <taxon>Eukaryota</taxon>
        <taxon>Fungi</taxon>
        <taxon>Dikarya</taxon>
        <taxon>Ascomycota</taxon>
        <taxon>Pezizomycotina</taxon>
        <taxon>Sordariomycetes</taxon>
        <taxon>Hypocreomycetidae</taxon>
        <taxon>Glomerellales</taxon>
        <taxon>Glomerellaceae</taxon>
        <taxon>Colletotrichum</taxon>
        <taxon>Colletotrichum spaethianum species complex</taxon>
    </lineage>
</organism>
<dbReference type="Proteomes" id="UP000076584">
    <property type="component" value="Unassembled WGS sequence"/>
</dbReference>
<evidence type="ECO:0000313" key="2">
    <source>
        <dbReference type="Proteomes" id="UP000076584"/>
    </source>
</evidence>
<comment type="caution">
    <text evidence="1">The sequence shown here is derived from an EMBL/GenBank/DDBJ whole genome shotgun (WGS) entry which is preliminary data.</text>
</comment>
<gene>
    <name evidence="1" type="ORF">CI238_12209</name>
</gene>
<name>A0A162NFS4_COLIC</name>
<keyword evidence="2" id="KW-1185">Reference proteome</keyword>
<dbReference type="AlphaFoldDB" id="A0A162NFS4"/>
<accession>A0A162NFS4</accession>
<reference evidence="1 2" key="1">
    <citation type="submission" date="2015-06" db="EMBL/GenBank/DDBJ databases">
        <title>Survival trade-offs in plant roots during colonization by closely related pathogenic and mutualistic fungi.</title>
        <authorList>
            <person name="Hacquard S."/>
            <person name="Kracher B."/>
            <person name="Hiruma K."/>
            <person name="Weinman A."/>
            <person name="Muench P."/>
            <person name="Garrido Oter R."/>
            <person name="Ver Loren van Themaat E."/>
            <person name="Dallerey J.-F."/>
            <person name="Damm U."/>
            <person name="Henrissat B."/>
            <person name="Lespinet O."/>
            <person name="Thon M."/>
            <person name="Kemen E."/>
            <person name="McHardy A.C."/>
            <person name="Schulze-Lefert P."/>
            <person name="O'Connell R.J."/>
        </authorList>
    </citation>
    <scope>NUCLEOTIDE SEQUENCE [LARGE SCALE GENOMIC DNA]</scope>
    <source>
        <strain evidence="1 2">MAFF 238704</strain>
    </source>
</reference>